<dbReference type="EMBL" id="ML992502">
    <property type="protein sequence ID" value="KAF2226369.1"/>
    <property type="molecule type" value="Genomic_DNA"/>
</dbReference>
<dbReference type="AlphaFoldDB" id="A0A6A6GLC5"/>
<name>A0A6A6GLC5_9PEZI</name>
<feature type="region of interest" description="Disordered" evidence="2">
    <location>
        <begin position="84"/>
        <end position="103"/>
    </location>
</feature>
<dbReference type="Proteomes" id="UP000799538">
    <property type="component" value="Unassembled WGS sequence"/>
</dbReference>
<organism evidence="3 4">
    <name type="scientific">Elsinoe ampelina</name>
    <dbReference type="NCBI Taxonomy" id="302913"/>
    <lineage>
        <taxon>Eukaryota</taxon>
        <taxon>Fungi</taxon>
        <taxon>Dikarya</taxon>
        <taxon>Ascomycota</taxon>
        <taxon>Pezizomycotina</taxon>
        <taxon>Dothideomycetes</taxon>
        <taxon>Dothideomycetidae</taxon>
        <taxon>Myriangiales</taxon>
        <taxon>Elsinoaceae</taxon>
        <taxon>Elsinoe</taxon>
    </lineage>
</organism>
<keyword evidence="1" id="KW-0175">Coiled coil</keyword>
<evidence type="ECO:0000256" key="1">
    <source>
        <dbReference type="SAM" id="Coils"/>
    </source>
</evidence>
<reference evidence="4" key="1">
    <citation type="journal article" date="2020" name="Stud. Mycol.">
        <title>101 Dothideomycetes genomes: A test case for predicting lifestyles and emergence of pathogens.</title>
        <authorList>
            <person name="Haridas S."/>
            <person name="Albert R."/>
            <person name="Binder M."/>
            <person name="Bloem J."/>
            <person name="LaButti K."/>
            <person name="Salamov A."/>
            <person name="Andreopoulos B."/>
            <person name="Baker S."/>
            <person name="Barry K."/>
            <person name="Bills G."/>
            <person name="Bluhm B."/>
            <person name="Cannon C."/>
            <person name="Castanera R."/>
            <person name="Culley D."/>
            <person name="Daum C."/>
            <person name="Ezra D."/>
            <person name="Gonzalez J."/>
            <person name="Henrissat B."/>
            <person name="Kuo A."/>
            <person name="Liang C."/>
            <person name="Lipzen A."/>
            <person name="Lutzoni F."/>
            <person name="Magnuson J."/>
            <person name="Mondo S."/>
            <person name="Nolan M."/>
            <person name="Ohm R."/>
            <person name="Pangilinan J."/>
            <person name="Park H.-J."/>
            <person name="Ramirez L."/>
            <person name="Alfaro M."/>
            <person name="Sun H."/>
            <person name="Tritt A."/>
            <person name="Yoshinaga Y."/>
            <person name="Zwiers L.-H."/>
            <person name="Turgeon B."/>
            <person name="Goodwin S."/>
            <person name="Spatafora J."/>
            <person name="Crous P."/>
            <person name="Grigoriev I."/>
        </authorList>
    </citation>
    <scope>NUCLEOTIDE SEQUENCE [LARGE SCALE GENOMIC DNA]</scope>
    <source>
        <strain evidence="4">CECT 20119</strain>
    </source>
</reference>
<accession>A0A6A6GLC5</accession>
<feature type="region of interest" description="Disordered" evidence="2">
    <location>
        <begin position="121"/>
        <end position="162"/>
    </location>
</feature>
<dbReference type="OrthoDB" id="6359816at2759"/>
<feature type="compositionally biased region" description="Low complexity" evidence="2">
    <location>
        <begin position="84"/>
        <end position="96"/>
    </location>
</feature>
<keyword evidence="4" id="KW-1185">Reference proteome</keyword>
<feature type="compositionally biased region" description="Polar residues" evidence="2">
    <location>
        <begin position="126"/>
        <end position="136"/>
    </location>
</feature>
<feature type="coiled-coil region" evidence="1">
    <location>
        <begin position="6"/>
        <end position="51"/>
    </location>
</feature>
<evidence type="ECO:0000313" key="4">
    <source>
        <dbReference type="Proteomes" id="UP000799538"/>
    </source>
</evidence>
<gene>
    <name evidence="3" type="ORF">BDZ85DRAFT_256053</name>
</gene>
<proteinExistence type="predicted"/>
<feature type="compositionally biased region" description="Low complexity" evidence="2">
    <location>
        <begin position="137"/>
        <end position="150"/>
    </location>
</feature>
<sequence>MASQAVPDLEAQNKSLVDQVKSLTQNFQFERDQHKTQIARLENVARNAAVNGTSGIHASVTTITTAQAMPERERRPYGAPVAEAATQPNNAPAPTTDKGPAAKGPLTFIEKMNMRKEEREKLGATRSVTPSDQNSVISTSTAATPITPTPTRMPVLPLGTPTRVDRDIEEGRRIMQQVIAEKDKELGAKSKTIDFLRNELTTLRMSNAGAPTGPRAGEFILIFIARYFLTILIGVGHSVHSSGSSESAVRKSYNFALKDAAKDFKSCSGCGAAFYAQFRGAPDDGGNNLILKCTKCDEEVFRWKV</sequence>
<evidence type="ECO:0000256" key="2">
    <source>
        <dbReference type="SAM" id="MobiDB-lite"/>
    </source>
</evidence>
<evidence type="ECO:0000313" key="3">
    <source>
        <dbReference type="EMBL" id="KAF2226369.1"/>
    </source>
</evidence>
<protein>
    <submittedName>
        <fullName evidence="3">Uncharacterized protein</fullName>
    </submittedName>
</protein>